<evidence type="ECO:0000259" key="1">
    <source>
        <dbReference type="Pfam" id="PF00109"/>
    </source>
</evidence>
<protein>
    <recommendedName>
        <fullName evidence="1">Beta-ketoacyl synthase-like N-terminal domain-containing protein</fullName>
    </recommendedName>
</protein>
<dbReference type="EMBL" id="JAHRWL010000001">
    <property type="protein sequence ID" value="MBV2358174.1"/>
    <property type="molecule type" value="Genomic_DNA"/>
</dbReference>
<dbReference type="Proteomes" id="UP001166293">
    <property type="component" value="Unassembled WGS sequence"/>
</dbReference>
<organism evidence="2 3">
    <name type="scientific">Thalassococcus arenae</name>
    <dbReference type="NCBI Taxonomy" id="2851652"/>
    <lineage>
        <taxon>Bacteria</taxon>
        <taxon>Pseudomonadati</taxon>
        <taxon>Pseudomonadota</taxon>
        <taxon>Alphaproteobacteria</taxon>
        <taxon>Rhodobacterales</taxon>
        <taxon>Roseobacteraceae</taxon>
        <taxon>Thalassococcus</taxon>
    </lineage>
</organism>
<dbReference type="RefSeq" id="WP_217776058.1">
    <property type="nucleotide sequence ID" value="NZ_JAHRWL010000001.1"/>
</dbReference>
<proteinExistence type="predicted"/>
<keyword evidence="3" id="KW-1185">Reference proteome</keyword>
<reference evidence="2" key="1">
    <citation type="submission" date="2021-06" db="EMBL/GenBank/DDBJ databases">
        <title>Thalassococcus sp. CAU 1522 isolated from sea sand, Republic of Korea.</title>
        <authorList>
            <person name="Kim W."/>
        </authorList>
    </citation>
    <scope>NUCLEOTIDE SEQUENCE</scope>
    <source>
        <strain evidence="2">CAU 1522</strain>
    </source>
</reference>
<evidence type="ECO:0000313" key="3">
    <source>
        <dbReference type="Proteomes" id="UP001166293"/>
    </source>
</evidence>
<dbReference type="InterPro" id="IPR014030">
    <property type="entry name" value="Ketoacyl_synth_N"/>
</dbReference>
<feature type="domain" description="Beta-ketoacyl synthase-like N-terminal" evidence="1">
    <location>
        <begin position="34"/>
        <end position="193"/>
    </location>
</feature>
<evidence type="ECO:0000313" key="2">
    <source>
        <dbReference type="EMBL" id="MBV2358174.1"/>
    </source>
</evidence>
<comment type="caution">
    <text evidence="2">The sequence shown here is derived from an EMBL/GenBank/DDBJ whole genome shotgun (WGS) entry which is preliminary data.</text>
</comment>
<accession>A0ABS6N2C6</accession>
<gene>
    <name evidence="2" type="ORF">KUH32_00160</name>
</gene>
<sequence length="308" mass="31885">MNDSIVISASCADVASPALLPSAGQTAAAPFGTFSVFSLDHTAFETASPAERGRHTRVSHRLSSLVPRLLDRAGLAPQALAGSSCGIVSGSVYGCSQVYDMHRRLKRFGPRGVDAVRFAQATHNYPVSACAIEYGIEGPCLSILNAETAGLDALQCAHDWLRAGRCTRVLVTAYEDFASPTGDHLAGRARPHLCSGQGYGEAMVVVLLETARAAAARGRTDLPVLTSIGTVPPAKPGLSVRADSETTQGFAPRNLDFLGAGGLLALHDLLNSPAAGQPGRVQWRIAAAAQGVSGVAAGIGIGQMEDCL</sequence>
<dbReference type="Pfam" id="PF00109">
    <property type="entry name" value="ketoacyl-synt"/>
    <property type="match status" value="1"/>
</dbReference>
<name>A0ABS6N2C6_9RHOB</name>